<comment type="caution">
    <text evidence="1">The sequence shown here is derived from an EMBL/GenBank/DDBJ whole genome shotgun (WGS) entry which is preliminary data.</text>
</comment>
<evidence type="ECO:0000313" key="2">
    <source>
        <dbReference type="Proteomes" id="UP000198841"/>
    </source>
</evidence>
<keyword evidence="2" id="KW-1185">Reference proteome</keyword>
<dbReference type="EMBL" id="FOSD01000002">
    <property type="protein sequence ID" value="SFJ60207.1"/>
    <property type="molecule type" value="Genomic_DNA"/>
</dbReference>
<proteinExistence type="predicted"/>
<reference evidence="1 2" key="1">
    <citation type="submission" date="2016-10" db="EMBL/GenBank/DDBJ databases">
        <authorList>
            <person name="Varghese N."/>
            <person name="Submissions S."/>
        </authorList>
    </citation>
    <scope>NUCLEOTIDE SEQUENCE [LARGE SCALE GENOMIC DNA]</scope>
    <source>
        <strain evidence="1 2">YR512</strain>
    </source>
</reference>
<protein>
    <recommendedName>
        <fullName evidence="3">Secreted protein</fullName>
    </recommendedName>
</protein>
<sequence>MWGRCALSLTLTLSRAREREPILHNVDTQNNSRCSKAARKFSPGSIVHYVTGVNFRSQRCYSVKYEAYQRFLRLRCISIETAATMMMPLMMSCT</sequence>
<accession>A0A1I3SS05</accession>
<evidence type="ECO:0000313" key="1">
    <source>
        <dbReference type="EMBL" id="SFJ60207.1"/>
    </source>
</evidence>
<dbReference type="Proteomes" id="UP000198841">
    <property type="component" value="Unassembled WGS sequence"/>
</dbReference>
<name>A0A1I3SS05_9GAMM</name>
<gene>
    <name evidence="1" type="ORF">SAMN05518863_10244</name>
</gene>
<organism evidence="1 2">
    <name type="scientific">Candidatus Pantoea symbiotica</name>
    <dbReference type="NCBI Taxonomy" id="1884370"/>
    <lineage>
        <taxon>Bacteria</taxon>
        <taxon>Pseudomonadati</taxon>
        <taxon>Pseudomonadota</taxon>
        <taxon>Gammaproteobacteria</taxon>
        <taxon>Enterobacterales</taxon>
        <taxon>Erwiniaceae</taxon>
        <taxon>Pantoea</taxon>
    </lineage>
</organism>
<evidence type="ECO:0008006" key="3">
    <source>
        <dbReference type="Google" id="ProtNLM"/>
    </source>
</evidence>